<keyword evidence="2" id="KW-0732">Signal</keyword>
<dbReference type="RefSeq" id="WP_315995563.1">
    <property type="nucleotide sequence ID" value="NZ_JAWDIS010000003.1"/>
</dbReference>
<feature type="signal peptide" evidence="2">
    <location>
        <begin position="1"/>
        <end position="28"/>
    </location>
</feature>
<evidence type="ECO:0000259" key="3">
    <source>
        <dbReference type="Pfam" id="PF22504"/>
    </source>
</evidence>
<feature type="chain" id="PRO_5045214755" description="DUF6993 domain-containing protein" evidence="2">
    <location>
        <begin position="29"/>
        <end position="172"/>
    </location>
</feature>
<accession>A0ABU3TAK9</accession>
<reference evidence="4 5" key="1">
    <citation type="submission" date="2023-09" db="EMBL/GenBank/DDBJ databases">
        <title>Microbacterium fusihabitans sp. nov., Microbacterium phycihabitans sp. nov., and Microbacterium cervinum sp. nov., isolated from dried seaweeds of beach.</title>
        <authorList>
            <person name="Lee S.D."/>
        </authorList>
    </citation>
    <scope>NUCLEOTIDE SEQUENCE [LARGE SCALE GENOMIC DNA]</scope>
    <source>
        <strain evidence="4 5">KSW4-17</strain>
    </source>
</reference>
<dbReference type="EMBL" id="JAWDIS010000003">
    <property type="protein sequence ID" value="MDU0368394.1"/>
    <property type="molecule type" value="Genomic_DNA"/>
</dbReference>
<evidence type="ECO:0000313" key="4">
    <source>
        <dbReference type="EMBL" id="MDU0368394.1"/>
    </source>
</evidence>
<evidence type="ECO:0000256" key="2">
    <source>
        <dbReference type="SAM" id="SignalP"/>
    </source>
</evidence>
<proteinExistence type="predicted"/>
<feature type="domain" description="DUF6993" evidence="3">
    <location>
        <begin position="84"/>
        <end position="166"/>
    </location>
</feature>
<sequence length="172" mass="16841">MPRFPGRLFAALTLVAVFGLAGCTGSLAAPGPDAGDAATSTAGETPGEEATTPSSAGDASSTPAASSASEGAQRLPLFSQTVASVWAGPNPASGRAYIDALTAAGFDKAAMQVTADESTIGNAAESIEFAVRLGDECLVGQVGPSIGDPVTTVLPGLGSGGCLIGQTRAIDW</sequence>
<evidence type="ECO:0000256" key="1">
    <source>
        <dbReference type="SAM" id="MobiDB-lite"/>
    </source>
</evidence>
<dbReference type="PROSITE" id="PS51257">
    <property type="entry name" value="PROKAR_LIPOPROTEIN"/>
    <property type="match status" value="1"/>
</dbReference>
<name>A0ABU3TAK9_9MICO</name>
<dbReference type="Pfam" id="PF22504">
    <property type="entry name" value="DUF6993"/>
    <property type="match status" value="1"/>
</dbReference>
<dbReference type="Proteomes" id="UP001263371">
    <property type="component" value="Unassembled WGS sequence"/>
</dbReference>
<gene>
    <name evidence="4" type="ORF">RWH45_14335</name>
</gene>
<protein>
    <recommendedName>
        <fullName evidence="3">DUF6993 domain-containing protein</fullName>
    </recommendedName>
</protein>
<feature type="region of interest" description="Disordered" evidence="1">
    <location>
        <begin position="32"/>
        <end position="71"/>
    </location>
</feature>
<evidence type="ECO:0000313" key="5">
    <source>
        <dbReference type="Proteomes" id="UP001263371"/>
    </source>
</evidence>
<organism evidence="4 5">
    <name type="scientific">Microbacterium galbum</name>
    <dbReference type="NCBI Taxonomy" id="3075994"/>
    <lineage>
        <taxon>Bacteria</taxon>
        <taxon>Bacillati</taxon>
        <taxon>Actinomycetota</taxon>
        <taxon>Actinomycetes</taxon>
        <taxon>Micrococcales</taxon>
        <taxon>Microbacteriaceae</taxon>
        <taxon>Microbacterium</taxon>
    </lineage>
</organism>
<dbReference type="InterPro" id="IPR054262">
    <property type="entry name" value="DUF6993"/>
</dbReference>
<comment type="caution">
    <text evidence="4">The sequence shown here is derived from an EMBL/GenBank/DDBJ whole genome shotgun (WGS) entry which is preliminary data.</text>
</comment>
<keyword evidence="5" id="KW-1185">Reference proteome</keyword>